<dbReference type="Pfam" id="PF18890">
    <property type="entry name" value="FANCL_d2"/>
    <property type="match status" value="1"/>
</dbReference>
<dbReference type="Pfam" id="PF18891">
    <property type="entry name" value="FANCL_d3"/>
    <property type="match status" value="1"/>
</dbReference>
<dbReference type="Proteomes" id="UP000682733">
    <property type="component" value="Unassembled WGS sequence"/>
</dbReference>
<gene>
    <name evidence="5" type="ORF">GPM918_LOCUS12142</name>
    <name evidence="4" type="ORF">OVA965_LOCUS3764</name>
    <name evidence="7" type="ORF">SRO942_LOCUS12143</name>
    <name evidence="6" type="ORF">TMI583_LOCUS3762</name>
</gene>
<dbReference type="GO" id="GO:0036297">
    <property type="term" value="P:interstrand cross-link repair"/>
    <property type="evidence" value="ECO:0007669"/>
    <property type="project" value="InterPro"/>
</dbReference>
<dbReference type="EMBL" id="CAJNOQ010002621">
    <property type="protein sequence ID" value="CAF0969224.1"/>
    <property type="molecule type" value="Genomic_DNA"/>
</dbReference>
<dbReference type="Pfam" id="PF11793">
    <property type="entry name" value="FANCL_C"/>
    <property type="match status" value="1"/>
</dbReference>
<evidence type="ECO:0000313" key="7">
    <source>
        <dbReference type="EMBL" id="CAF3742399.1"/>
    </source>
</evidence>
<dbReference type="InterPro" id="IPR044037">
    <property type="entry name" value="FANCL_d3"/>
</dbReference>
<dbReference type="EMBL" id="CAJOBA010000932">
    <property type="protein sequence ID" value="CAF3565897.1"/>
    <property type="molecule type" value="Genomic_DNA"/>
</dbReference>
<evidence type="ECO:0000259" key="3">
    <source>
        <dbReference type="Pfam" id="PF18891"/>
    </source>
</evidence>
<organism evidence="5 8">
    <name type="scientific">Didymodactylos carnosus</name>
    <dbReference type="NCBI Taxonomy" id="1234261"/>
    <lineage>
        <taxon>Eukaryota</taxon>
        <taxon>Metazoa</taxon>
        <taxon>Spiralia</taxon>
        <taxon>Gnathifera</taxon>
        <taxon>Rotifera</taxon>
        <taxon>Eurotatoria</taxon>
        <taxon>Bdelloidea</taxon>
        <taxon>Philodinida</taxon>
        <taxon>Philodinidae</taxon>
        <taxon>Didymodactylos</taxon>
    </lineage>
</organism>
<dbReference type="Gene3D" id="3.10.110.10">
    <property type="entry name" value="Ubiquitin Conjugating Enzyme"/>
    <property type="match status" value="1"/>
</dbReference>
<dbReference type="Proteomes" id="UP000663829">
    <property type="component" value="Unassembled WGS sequence"/>
</dbReference>
<dbReference type="Proteomes" id="UP000681722">
    <property type="component" value="Unassembled WGS sequence"/>
</dbReference>
<dbReference type="GO" id="GO:0006513">
    <property type="term" value="P:protein monoubiquitination"/>
    <property type="evidence" value="ECO:0007669"/>
    <property type="project" value="TreeGrafter"/>
</dbReference>
<dbReference type="OrthoDB" id="10263265at2759"/>
<dbReference type="Gene3D" id="3.10.110.20">
    <property type="entry name" value="RWD domain-like"/>
    <property type="match status" value="1"/>
</dbReference>
<dbReference type="SMART" id="SM01197">
    <property type="entry name" value="FANCL_C"/>
    <property type="match status" value="1"/>
</dbReference>
<dbReference type="PANTHER" id="PTHR13206">
    <property type="entry name" value="UBIQUITIN LIGASE PROTEIN PHF9 FANCONI ANEMIA GROUP L PROTEIN"/>
    <property type="match status" value="1"/>
</dbReference>
<dbReference type="InterPro" id="IPR043003">
    <property type="entry name" value="FANCL_d3_sf"/>
</dbReference>
<keyword evidence="8" id="KW-1185">Reference proteome</keyword>
<dbReference type="PANTHER" id="PTHR13206:SF0">
    <property type="entry name" value="E3 UBIQUITIN-PROTEIN LIGASE FANCL"/>
    <property type="match status" value="1"/>
</dbReference>
<reference evidence="5" key="1">
    <citation type="submission" date="2021-02" db="EMBL/GenBank/DDBJ databases">
        <authorList>
            <person name="Nowell W R."/>
        </authorList>
    </citation>
    <scope>NUCLEOTIDE SEQUENCE</scope>
</reference>
<accession>A0A814EH16</accession>
<dbReference type="InterPro" id="IPR043898">
    <property type="entry name" value="FANCL_d2"/>
</dbReference>
<dbReference type="InterPro" id="IPR026850">
    <property type="entry name" value="FANCL_C"/>
</dbReference>
<protein>
    <recommendedName>
        <fullName evidence="9">RING-type domain-containing protein</fullName>
    </recommendedName>
</protein>
<evidence type="ECO:0000313" key="6">
    <source>
        <dbReference type="EMBL" id="CAF3565897.1"/>
    </source>
</evidence>
<dbReference type="InterPro" id="IPR013083">
    <property type="entry name" value="Znf_RING/FYVE/PHD"/>
</dbReference>
<evidence type="ECO:0000313" key="4">
    <source>
        <dbReference type="EMBL" id="CAF0783951.1"/>
    </source>
</evidence>
<feature type="domain" description="FANCL UBC-like" evidence="2">
    <location>
        <begin position="89"/>
        <end position="177"/>
    </location>
</feature>
<dbReference type="GO" id="GO:0061630">
    <property type="term" value="F:ubiquitin protein ligase activity"/>
    <property type="evidence" value="ECO:0007669"/>
    <property type="project" value="TreeGrafter"/>
</dbReference>
<proteinExistence type="predicted"/>
<evidence type="ECO:0000313" key="5">
    <source>
        <dbReference type="EMBL" id="CAF0969224.1"/>
    </source>
</evidence>
<dbReference type="Proteomes" id="UP000677228">
    <property type="component" value="Unassembled WGS sequence"/>
</dbReference>
<sequence>MDTNSSVKFFDCLVSNSCLKGYVELNNTVCPINIIDNNSTNPIINLSVIPRLAMFDQLLHKNSSKPVSCYDSIPTQSSFISSTQSLLLLVEQLEEIGWKSIRLDESIDNKYLVILSYECYDRSDRLHQLKFLIPHSWPNEKPKYIADLPNEFDCSWIIKQTRLIHVIESFQQTIDLYQDLWNQLDQIDSEYIVLDAQQQETNKTSKFSICYRKIMITPNINIFVQINPFIPNGFPVMKLNGPTSLIQNLDIKLQLNRSKWTESYGIPTNIEEILDLTLPRKDNLLLFGLSQTTEVECGICLSNIHVDNSRIVYCENVACLKQYHYDCLKSWFRKGRSTNQKGQQQQYQLHGILANQKDSLIKNGPCIYCKMNIVCK</sequence>
<dbReference type="Gene3D" id="3.30.40.10">
    <property type="entry name" value="Zinc/RING finger domain, C3HC4 (zinc finger)"/>
    <property type="match status" value="1"/>
</dbReference>
<dbReference type="EMBL" id="CAJOBC010002621">
    <property type="protein sequence ID" value="CAF3742399.1"/>
    <property type="molecule type" value="Genomic_DNA"/>
</dbReference>
<dbReference type="InterPro" id="IPR026848">
    <property type="entry name" value="Fancl"/>
</dbReference>
<name>A0A814EH16_9BILA</name>
<dbReference type="AlphaFoldDB" id="A0A814EH16"/>
<evidence type="ECO:0008006" key="9">
    <source>
        <dbReference type="Google" id="ProtNLM"/>
    </source>
</evidence>
<evidence type="ECO:0000259" key="1">
    <source>
        <dbReference type="Pfam" id="PF11793"/>
    </source>
</evidence>
<dbReference type="GO" id="GO:0043240">
    <property type="term" value="C:Fanconi anaemia nuclear complex"/>
    <property type="evidence" value="ECO:0007669"/>
    <property type="project" value="InterPro"/>
</dbReference>
<dbReference type="EMBL" id="CAJNOK010000932">
    <property type="protein sequence ID" value="CAF0783951.1"/>
    <property type="molecule type" value="Genomic_DNA"/>
</dbReference>
<evidence type="ECO:0000313" key="8">
    <source>
        <dbReference type="Proteomes" id="UP000663829"/>
    </source>
</evidence>
<feature type="domain" description="FANCL C-terminal" evidence="1">
    <location>
        <begin position="293"/>
        <end position="340"/>
    </location>
</feature>
<evidence type="ECO:0000259" key="2">
    <source>
        <dbReference type="Pfam" id="PF18890"/>
    </source>
</evidence>
<feature type="domain" description="FANCL UBC-like" evidence="3">
    <location>
        <begin position="180"/>
        <end position="280"/>
    </location>
</feature>
<comment type="caution">
    <text evidence="5">The sequence shown here is derived from an EMBL/GenBank/DDBJ whole genome shotgun (WGS) entry which is preliminary data.</text>
</comment>
<dbReference type="InterPro" id="IPR016135">
    <property type="entry name" value="UBQ-conjugating_enzyme/RWD"/>
</dbReference>